<dbReference type="EMBL" id="JARFVA010000004">
    <property type="protein sequence ID" value="MDF0708193.1"/>
    <property type="molecule type" value="Genomic_DNA"/>
</dbReference>
<keyword evidence="3" id="KW-1185">Reference proteome</keyword>
<evidence type="ECO:0000259" key="1">
    <source>
        <dbReference type="Pfam" id="PF00246"/>
    </source>
</evidence>
<gene>
    <name evidence="2" type="ORF">PY091_13270</name>
</gene>
<dbReference type="CDD" id="cd06241">
    <property type="entry name" value="M14-like"/>
    <property type="match status" value="1"/>
</dbReference>
<accession>A0ABT5XQN8</accession>
<dbReference type="InterPro" id="IPR000834">
    <property type="entry name" value="Peptidase_M14"/>
</dbReference>
<comment type="caution">
    <text evidence="2">The sequence shown here is derived from an EMBL/GenBank/DDBJ whole genome shotgun (WGS) entry which is preliminary data.</text>
</comment>
<dbReference type="Pfam" id="PF00246">
    <property type="entry name" value="Peptidase_M14"/>
    <property type="match status" value="1"/>
</dbReference>
<organism evidence="2 3">
    <name type="scientific">Flagellimonas okinawensis</name>
    <dbReference type="NCBI Taxonomy" id="3031324"/>
    <lineage>
        <taxon>Bacteria</taxon>
        <taxon>Pseudomonadati</taxon>
        <taxon>Bacteroidota</taxon>
        <taxon>Flavobacteriia</taxon>
        <taxon>Flavobacteriales</taxon>
        <taxon>Flavobacteriaceae</taxon>
        <taxon>Flagellimonas</taxon>
    </lineage>
</organism>
<dbReference type="Proteomes" id="UP001217083">
    <property type="component" value="Unassembled WGS sequence"/>
</dbReference>
<dbReference type="Gene3D" id="3.40.630.10">
    <property type="entry name" value="Zn peptidases"/>
    <property type="match status" value="1"/>
</dbReference>
<proteinExistence type="predicted"/>
<feature type="domain" description="Peptidase M14" evidence="1">
    <location>
        <begin position="56"/>
        <end position="186"/>
    </location>
</feature>
<evidence type="ECO:0000313" key="3">
    <source>
        <dbReference type="Proteomes" id="UP001217083"/>
    </source>
</evidence>
<reference evidence="2 3" key="1">
    <citation type="submission" date="2023-03" db="EMBL/GenBank/DDBJ databases">
        <title>Muricauda XX sp. nov. and Muricauda XXX sp. nov., two novel species isolated from Okinawa Trough.</title>
        <authorList>
            <person name="Cao W."/>
            <person name="Deng X."/>
        </authorList>
    </citation>
    <scope>NUCLEOTIDE SEQUENCE [LARGE SCALE GENOMIC DNA]</scope>
    <source>
        <strain evidence="2 3">81s02</strain>
    </source>
</reference>
<evidence type="ECO:0000313" key="2">
    <source>
        <dbReference type="EMBL" id="MDF0708193.1"/>
    </source>
</evidence>
<protein>
    <submittedName>
        <fullName evidence="2">M14 family metallopeptidase</fullName>
    </submittedName>
</protein>
<name>A0ABT5XQN8_9FLAO</name>
<dbReference type="RefSeq" id="WP_275650145.1">
    <property type="nucleotide sequence ID" value="NZ_JARFVA010000004.1"/>
</dbReference>
<sequence length="598" mass="69298">MNQSSQSILKHIYPIIAFIIFISCESETQDEKPSYPTHYELSEGKETATYKQTIDYYIALAKDFPEINIHTIGKTDSGNPLHIVTFNPDGDFNYENIRKEKSIILINNGIHPGESDGIDATMMLYRDLATEKLEMPKNTVLVTIPIYNVGGSLNRNSTTRANQNGPLEYGFRGNARNYDLNRDFIKMDTENARTFAQIFHLVKPDVFIDNHVSNGADYQYTLTHLFTQHNKMGGKMGAYLHETFMPSLETSLAQKEWDITPYVNVFNVPPEMGFSQFMDHPRYSTGYTTLWSTLGLMVETHMLKPYEQRVEGTYHLMQSLIELVEGEHDNIKSLRKETLENNLDLAEYHFNWQVDSTQSSTLLFKGYEAEQLTSEITGLPRLKYNRDKPFTKETVYQDYFYPADTVAVPAAYIVKKSWKRVIERLDANKIQYTPITKDTALTVEVYRILDYDTRRAPYEGHYLHSNTKVSKSKREVSFSEGDLLVPTRQPGIRYLMETMEPQGTDSFFNWNFFDTVLQRKEGFSPYVFEDVALEMLRNDSLLLQEFEAKKAAELNFSNNWYAQLDWIFERSEHFEEAYLTYPIYRVAKNSEASGLLPN</sequence>
<dbReference type="SUPFAM" id="SSF53187">
    <property type="entry name" value="Zn-dependent exopeptidases"/>
    <property type="match status" value="1"/>
</dbReference>